<evidence type="ECO:0000313" key="2">
    <source>
        <dbReference type="EMBL" id="GAA0160448.1"/>
    </source>
</evidence>
<feature type="region of interest" description="Disordered" evidence="1">
    <location>
        <begin position="1"/>
        <end position="52"/>
    </location>
</feature>
<keyword evidence="3" id="KW-1185">Reference proteome</keyword>
<protein>
    <submittedName>
        <fullName evidence="2">Uncharacterized protein</fullName>
    </submittedName>
</protein>
<sequence length="102" mass="10588">MVSGGSPVALENLEDRVLSTPGKESWQNRSVSSGKGLALKARHGGPNPEPVGYWSTARAAHVARAGCHVPARGQTRNGSFGSVPRASKSQLRTGTEKGNPAV</sequence>
<comment type="caution">
    <text evidence="2">The sequence shown here is derived from an EMBL/GenBank/DDBJ whole genome shotgun (WGS) entry which is preliminary data.</text>
</comment>
<organism evidence="2 3">
    <name type="scientific">Lithospermum erythrorhizon</name>
    <name type="common">Purple gromwell</name>
    <name type="synonym">Lithospermum officinale var. erythrorhizon</name>
    <dbReference type="NCBI Taxonomy" id="34254"/>
    <lineage>
        <taxon>Eukaryota</taxon>
        <taxon>Viridiplantae</taxon>
        <taxon>Streptophyta</taxon>
        <taxon>Embryophyta</taxon>
        <taxon>Tracheophyta</taxon>
        <taxon>Spermatophyta</taxon>
        <taxon>Magnoliopsida</taxon>
        <taxon>eudicotyledons</taxon>
        <taxon>Gunneridae</taxon>
        <taxon>Pentapetalae</taxon>
        <taxon>asterids</taxon>
        <taxon>lamiids</taxon>
        <taxon>Boraginales</taxon>
        <taxon>Boraginaceae</taxon>
        <taxon>Boraginoideae</taxon>
        <taxon>Lithospermeae</taxon>
        <taxon>Lithospermum</taxon>
    </lineage>
</organism>
<name>A0AAV3QA62_LITER</name>
<feature type="region of interest" description="Disordered" evidence="1">
    <location>
        <begin position="67"/>
        <end position="102"/>
    </location>
</feature>
<evidence type="ECO:0000256" key="1">
    <source>
        <dbReference type="SAM" id="MobiDB-lite"/>
    </source>
</evidence>
<gene>
    <name evidence="2" type="ORF">LIER_16999</name>
</gene>
<dbReference type="Proteomes" id="UP001454036">
    <property type="component" value="Unassembled WGS sequence"/>
</dbReference>
<proteinExistence type="predicted"/>
<reference evidence="2 3" key="1">
    <citation type="submission" date="2024-01" db="EMBL/GenBank/DDBJ databases">
        <title>The complete chloroplast genome sequence of Lithospermum erythrorhizon: insights into the phylogenetic relationship among Boraginaceae species and the maternal lineages of purple gromwells.</title>
        <authorList>
            <person name="Okada T."/>
            <person name="Watanabe K."/>
        </authorList>
    </citation>
    <scope>NUCLEOTIDE SEQUENCE [LARGE SCALE GENOMIC DNA]</scope>
</reference>
<accession>A0AAV3QA62</accession>
<dbReference type="EMBL" id="BAABME010003888">
    <property type="protein sequence ID" value="GAA0160448.1"/>
    <property type="molecule type" value="Genomic_DNA"/>
</dbReference>
<evidence type="ECO:0000313" key="3">
    <source>
        <dbReference type="Proteomes" id="UP001454036"/>
    </source>
</evidence>
<dbReference type="AlphaFoldDB" id="A0AAV3QA62"/>